<dbReference type="InterPro" id="IPR036852">
    <property type="entry name" value="Peptidase_S8/S53_dom_sf"/>
</dbReference>
<evidence type="ECO:0000313" key="5">
    <source>
        <dbReference type="Proteomes" id="UP001177003"/>
    </source>
</evidence>
<dbReference type="Gene3D" id="3.50.30.30">
    <property type="match status" value="1"/>
</dbReference>
<evidence type="ECO:0000313" key="4">
    <source>
        <dbReference type="EMBL" id="CAI9259550.1"/>
    </source>
</evidence>
<dbReference type="EMBL" id="OX465086">
    <property type="protein sequence ID" value="CAI9259550.1"/>
    <property type="molecule type" value="Genomic_DNA"/>
</dbReference>
<name>A0AA35UVK4_LACSI</name>
<comment type="similarity">
    <text evidence="1 3">Belongs to the peptidase S8 family.</text>
</comment>
<proteinExistence type="inferred from homology"/>
<reference evidence="4" key="1">
    <citation type="submission" date="2023-04" db="EMBL/GenBank/DDBJ databases">
        <authorList>
            <person name="Vijverberg K."/>
            <person name="Xiong W."/>
            <person name="Schranz E."/>
        </authorList>
    </citation>
    <scope>NUCLEOTIDE SEQUENCE</scope>
</reference>
<dbReference type="Gene3D" id="3.40.50.200">
    <property type="entry name" value="Peptidase S8/S53 domain"/>
    <property type="match status" value="1"/>
</dbReference>
<comment type="caution">
    <text evidence="3">Lacks conserved residue(s) required for the propagation of feature annotation.</text>
</comment>
<dbReference type="PROSITE" id="PS51892">
    <property type="entry name" value="SUBTILASE"/>
    <property type="match status" value="1"/>
</dbReference>
<dbReference type="SUPFAM" id="SSF52743">
    <property type="entry name" value="Subtilisin-like"/>
    <property type="match status" value="1"/>
</dbReference>
<gene>
    <name evidence="4" type="ORF">LSALG_LOCUS435</name>
</gene>
<dbReference type="GO" id="GO:0006508">
    <property type="term" value="P:proteolysis"/>
    <property type="evidence" value="ECO:0007669"/>
    <property type="project" value="InterPro"/>
</dbReference>
<keyword evidence="5" id="KW-1185">Reference proteome</keyword>
<accession>A0AA35UVK4</accession>
<protein>
    <recommendedName>
        <fullName evidence="6">Peptidase S8/S53 domain-containing protein</fullName>
    </recommendedName>
</protein>
<sequence length="124" mass="13385">MLHNTSYYGLAMDSAKGGFPARRKGGGVSYGVDMLSLSLGSSARFGPNFHRDPIAIGSFHAVEKGIMVVCLAGNDGPNRESVVNIAPWILTVAATSIDRNFQADIILSDKTLVKFRENNSKVLW</sequence>
<dbReference type="PANTHER" id="PTHR10795">
    <property type="entry name" value="PROPROTEIN CONVERTASE SUBTILISIN/KEXIN"/>
    <property type="match status" value="1"/>
</dbReference>
<dbReference type="GO" id="GO:0004252">
    <property type="term" value="F:serine-type endopeptidase activity"/>
    <property type="evidence" value="ECO:0007669"/>
    <property type="project" value="InterPro"/>
</dbReference>
<dbReference type="AlphaFoldDB" id="A0AA35UVK4"/>
<dbReference type="Proteomes" id="UP001177003">
    <property type="component" value="Chromosome 0"/>
</dbReference>
<evidence type="ECO:0000256" key="2">
    <source>
        <dbReference type="ARBA" id="ARBA00022729"/>
    </source>
</evidence>
<dbReference type="InterPro" id="IPR045051">
    <property type="entry name" value="SBT"/>
</dbReference>
<evidence type="ECO:0000256" key="3">
    <source>
        <dbReference type="PROSITE-ProRule" id="PRU01240"/>
    </source>
</evidence>
<evidence type="ECO:0008006" key="6">
    <source>
        <dbReference type="Google" id="ProtNLM"/>
    </source>
</evidence>
<organism evidence="4 5">
    <name type="scientific">Lactuca saligna</name>
    <name type="common">Willowleaf lettuce</name>
    <dbReference type="NCBI Taxonomy" id="75948"/>
    <lineage>
        <taxon>Eukaryota</taxon>
        <taxon>Viridiplantae</taxon>
        <taxon>Streptophyta</taxon>
        <taxon>Embryophyta</taxon>
        <taxon>Tracheophyta</taxon>
        <taxon>Spermatophyta</taxon>
        <taxon>Magnoliopsida</taxon>
        <taxon>eudicotyledons</taxon>
        <taxon>Gunneridae</taxon>
        <taxon>Pentapetalae</taxon>
        <taxon>asterids</taxon>
        <taxon>campanulids</taxon>
        <taxon>Asterales</taxon>
        <taxon>Asteraceae</taxon>
        <taxon>Cichorioideae</taxon>
        <taxon>Cichorieae</taxon>
        <taxon>Lactucinae</taxon>
        <taxon>Lactuca</taxon>
    </lineage>
</organism>
<keyword evidence="2" id="KW-0732">Signal</keyword>
<evidence type="ECO:0000256" key="1">
    <source>
        <dbReference type="ARBA" id="ARBA00011073"/>
    </source>
</evidence>